<dbReference type="Pfam" id="PF03004">
    <property type="entry name" value="Transposase_24"/>
    <property type="match status" value="1"/>
</dbReference>
<comment type="caution">
    <text evidence="1">The sequence shown here is derived from an EMBL/GenBank/DDBJ whole genome shotgun (WGS) entry which is preliminary data.</text>
</comment>
<dbReference type="Proteomes" id="UP001459277">
    <property type="component" value="Unassembled WGS sequence"/>
</dbReference>
<keyword evidence="2" id="KW-1185">Reference proteome</keyword>
<dbReference type="EMBL" id="JAZDWU010000003">
    <property type="protein sequence ID" value="KAL0007177.1"/>
    <property type="molecule type" value="Genomic_DNA"/>
</dbReference>
<dbReference type="PANTHER" id="PTHR33144:SF48">
    <property type="entry name" value="PLANT TRANSPOSASE (PTTA_EN_SPM FAMILY)"/>
    <property type="match status" value="1"/>
</dbReference>
<gene>
    <name evidence="1" type="ORF">SO802_008679</name>
</gene>
<sequence>MAWRNHKCRLKTAHYIPHSRNKAQVKSNRPKGCILEDWDVLVDHWYTEDAVIESKKNRDRRSKQEDLHTGNSCSFAVHAAKKIITDGRPVERATLYSILHTCKDGSAVNEVVREKMYKMKELLAEPLNQLQSDDTSGNVAWAPDDVFAKVMGRERKGCIVG</sequence>
<evidence type="ECO:0000313" key="2">
    <source>
        <dbReference type="Proteomes" id="UP001459277"/>
    </source>
</evidence>
<protein>
    <recommendedName>
        <fullName evidence="3">Transposase</fullName>
    </recommendedName>
</protein>
<organism evidence="1 2">
    <name type="scientific">Lithocarpus litseifolius</name>
    <dbReference type="NCBI Taxonomy" id="425828"/>
    <lineage>
        <taxon>Eukaryota</taxon>
        <taxon>Viridiplantae</taxon>
        <taxon>Streptophyta</taxon>
        <taxon>Embryophyta</taxon>
        <taxon>Tracheophyta</taxon>
        <taxon>Spermatophyta</taxon>
        <taxon>Magnoliopsida</taxon>
        <taxon>eudicotyledons</taxon>
        <taxon>Gunneridae</taxon>
        <taxon>Pentapetalae</taxon>
        <taxon>rosids</taxon>
        <taxon>fabids</taxon>
        <taxon>Fagales</taxon>
        <taxon>Fagaceae</taxon>
        <taxon>Lithocarpus</taxon>
    </lineage>
</organism>
<evidence type="ECO:0000313" key="1">
    <source>
        <dbReference type="EMBL" id="KAL0007177.1"/>
    </source>
</evidence>
<evidence type="ECO:0008006" key="3">
    <source>
        <dbReference type="Google" id="ProtNLM"/>
    </source>
</evidence>
<dbReference type="PANTHER" id="PTHR33144">
    <property type="entry name" value="OS10G0409366 PROTEIN-RELATED"/>
    <property type="match status" value="1"/>
</dbReference>
<reference evidence="1 2" key="1">
    <citation type="submission" date="2024-01" db="EMBL/GenBank/DDBJ databases">
        <title>A telomere-to-telomere, gap-free genome of sweet tea (Lithocarpus litseifolius).</title>
        <authorList>
            <person name="Zhou J."/>
        </authorList>
    </citation>
    <scope>NUCLEOTIDE SEQUENCE [LARGE SCALE GENOMIC DNA]</scope>
    <source>
        <strain evidence="1">Zhou-2022a</strain>
        <tissue evidence="1">Leaf</tissue>
    </source>
</reference>
<accession>A0AAW2D9B7</accession>
<name>A0AAW2D9B7_9ROSI</name>
<dbReference type="AlphaFoldDB" id="A0AAW2D9B7"/>
<proteinExistence type="predicted"/>
<dbReference type="InterPro" id="IPR004252">
    <property type="entry name" value="Probable_transposase_24"/>
</dbReference>